<accession>A0A328DUX0</accession>
<evidence type="ECO:0000313" key="1">
    <source>
        <dbReference type="EMBL" id="RAL49020.1"/>
    </source>
</evidence>
<proteinExistence type="predicted"/>
<organism evidence="1 2">
    <name type="scientific">Cuscuta australis</name>
    <dbReference type="NCBI Taxonomy" id="267555"/>
    <lineage>
        <taxon>Eukaryota</taxon>
        <taxon>Viridiplantae</taxon>
        <taxon>Streptophyta</taxon>
        <taxon>Embryophyta</taxon>
        <taxon>Tracheophyta</taxon>
        <taxon>Spermatophyta</taxon>
        <taxon>Magnoliopsida</taxon>
        <taxon>eudicotyledons</taxon>
        <taxon>Gunneridae</taxon>
        <taxon>Pentapetalae</taxon>
        <taxon>asterids</taxon>
        <taxon>lamiids</taxon>
        <taxon>Solanales</taxon>
        <taxon>Convolvulaceae</taxon>
        <taxon>Cuscuteae</taxon>
        <taxon>Cuscuta</taxon>
        <taxon>Cuscuta subgen. Grammica</taxon>
        <taxon>Cuscuta sect. Cleistogrammica</taxon>
    </lineage>
</organism>
<protein>
    <submittedName>
        <fullName evidence="1">Uncharacterized protein</fullName>
    </submittedName>
</protein>
<name>A0A328DUX0_9ASTE</name>
<dbReference type="Proteomes" id="UP000249390">
    <property type="component" value="Unassembled WGS sequence"/>
</dbReference>
<reference evidence="1 2" key="1">
    <citation type="submission" date="2018-06" db="EMBL/GenBank/DDBJ databases">
        <title>The Genome of Cuscuta australis (Dodder) Provides Insight into the Evolution of Plant Parasitism.</title>
        <authorList>
            <person name="Liu H."/>
        </authorList>
    </citation>
    <scope>NUCLEOTIDE SEQUENCE [LARGE SCALE GENOMIC DNA]</scope>
    <source>
        <strain evidence="2">cv. Yunnan</strain>
        <tissue evidence="1">Vines</tissue>
    </source>
</reference>
<dbReference type="AlphaFoldDB" id="A0A328DUX0"/>
<comment type="caution">
    <text evidence="1">The sequence shown here is derived from an EMBL/GenBank/DDBJ whole genome shotgun (WGS) entry which is preliminary data.</text>
</comment>
<dbReference type="EMBL" id="NQVE01000097">
    <property type="protein sequence ID" value="RAL49020.1"/>
    <property type="molecule type" value="Genomic_DNA"/>
</dbReference>
<gene>
    <name evidence="1" type="ORF">DM860_001340</name>
</gene>
<keyword evidence="2" id="KW-1185">Reference proteome</keyword>
<evidence type="ECO:0000313" key="2">
    <source>
        <dbReference type="Proteomes" id="UP000249390"/>
    </source>
</evidence>
<sequence length="105" mass="11980">MKKNFDQRKAKNLKQEGIGGKLDMKENTKNFYLHKNKHDIIYCAASWKEIQVWKRNCKKNDTKTNKGKPTALPSPHTPGSAWVVGLGGGVALDKYMYISFICYSK</sequence>